<keyword evidence="3 7" id="KW-0853">WD repeat</keyword>
<evidence type="ECO:0000256" key="3">
    <source>
        <dbReference type="ARBA" id="ARBA00022574"/>
    </source>
</evidence>
<dbReference type="SUPFAM" id="SSF50978">
    <property type="entry name" value="WD40 repeat-like"/>
    <property type="match status" value="1"/>
</dbReference>
<feature type="compositionally biased region" description="Basic and acidic residues" evidence="8">
    <location>
        <begin position="37"/>
        <end position="55"/>
    </location>
</feature>
<feature type="repeat" description="WD" evidence="7">
    <location>
        <begin position="121"/>
        <end position="162"/>
    </location>
</feature>
<evidence type="ECO:0000256" key="8">
    <source>
        <dbReference type="SAM" id="MobiDB-lite"/>
    </source>
</evidence>
<dbReference type="OrthoDB" id="10264753at2759"/>
<dbReference type="SUPFAM" id="SSF50891">
    <property type="entry name" value="Cyclophilin-like"/>
    <property type="match status" value="1"/>
</dbReference>
<evidence type="ECO:0000256" key="1">
    <source>
        <dbReference type="ARBA" id="ARBA00000971"/>
    </source>
</evidence>
<dbReference type="InterPro" id="IPR002130">
    <property type="entry name" value="Cyclophilin-type_PPIase_dom"/>
</dbReference>
<evidence type="ECO:0000256" key="5">
    <source>
        <dbReference type="ARBA" id="ARBA00023110"/>
    </source>
</evidence>
<dbReference type="OMA" id="GMVEYWR"/>
<evidence type="ECO:0000256" key="2">
    <source>
        <dbReference type="ARBA" id="ARBA00013194"/>
    </source>
</evidence>
<dbReference type="PANTHER" id="PTHR45625:SF4">
    <property type="entry name" value="PEPTIDYLPROLYL ISOMERASE DOMAIN AND WD REPEAT-CONTAINING PROTEIN 1"/>
    <property type="match status" value="1"/>
</dbReference>
<dbReference type="GeneID" id="106664763"/>
<dbReference type="InterPro" id="IPR029000">
    <property type="entry name" value="Cyclophilin-like_dom_sf"/>
</dbReference>
<proteinExistence type="predicted"/>
<name>A0A8I6RH53_CIMLE</name>
<dbReference type="InterPro" id="IPR015943">
    <property type="entry name" value="WD40/YVTN_repeat-like_dom_sf"/>
</dbReference>
<dbReference type="GO" id="GO:0003755">
    <property type="term" value="F:peptidyl-prolyl cis-trans isomerase activity"/>
    <property type="evidence" value="ECO:0007669"/>
    <property type="project" value="UniProtKB-KW"/>
</dbReference>
<dbReference type="Gene3D" id="2.130.10.10">
    <property type="entry name" value="YVTN repeat-like/Quinoprotein amine dehydrogenase"/>
    <property type="match status" value="2"/>
</dbReference>
<evidence type="ECO:0000256" key="4">
    <source>
        <dbReference type="ARBA" id="ARBA00022737"/>
    </source>
</evidence>
<keyword evidence="4" id="KW-0677">Repeat</keyword>
<dbReference type="InterPro" id="IPR001680">
    <property type="entry name" value="WD40_rpt"/>
</dbReference>
<dbReference type="PROSITE" id="PS50082">
    <property type="entry name" value="WD_REPEATS_2"/>
    <property type="match status" value="2"/>
</dbReference>
<dbReference type="KEGG" id="clec:106664763"/>
<organism evidence="10 11">
    <name type="scientific">Cimex lectularius</name>
    <name type="common">Bed bug</name>
    <name type="synonym">Acanthia lectularia</name>
    <dbReference type="NCBI Taxonomy" id="79782"/>
    <lineage>
        <taxon>Eukaryota</taxon>
        <taxon>Metazoa</taxon>
        <taxon>Ecdysozoa</taxon>
        <taxon>Arthropoda</taxon>
        <taxon>Hexapoda</taxon>
        <taxon>Insecta</taxon>
        <taxon>Pterygota</taxon>
        <taxon>Neoptera</taxon>
        <taxon>Paraneoptera</taxon>
        <taxon>Hemiptera</taxon>
        <taxon>Heteroptera</taxon>
        <taxon>Panheteroptera</taxon>
        <taxon>Cimicomorpha</taxon>
        <taxon>Cimicidae</taxon>
        <taxon>Cimex</taxon>
    </lineage>
</organism>
<evidence type="ECO:0000256" key="7">
    <source>
        <dbReference type="PROSITE-ProRule" id="PRU00221"/>
    </source>
</evidence>
<dbReference type="InterPro" id="IPR044666">
    <property type="entry name" value="Cyclophilin_A-like"/>
</dbReference>
<dbReference type="Proteomes" id="UP000494040">
    <property type="component" value="Unassembled WGS sequence"/>
</dbReference>
<dbReference type="PRINTS" id="PR00153">
    <property type="entry name" value="CSAPPISMRASE"/>
</dbReference>
<evidence type="ECO:0000313" key="10">
    <source>
        <dbReference type="EnsemblMetazoa" id="XP_014246234.1"/>
    </source>
</evidence>
<feature type="repeat" description="WD" evidence="7">
    <location>
        <begin position="78"/>
        <end position="109"/>
    </location>
</feature>
<dbReference type="CDD" id="cd01927">
    <property type="entry name" value="cyclophilin_WD40"/>
    <property type="match status" value="1"/>
</dbReference>
<keyword evidence="11" id="KW-1185">Reference proteome</keyword>
<dbReference type="AlphaFoldDB" id="A0A8I6RH53"/>
<keyword evidence="6" id="KW-0413">Isomerase</keyword>
<dbReference type="EC" id="5.2.1.8" evidence="2"/>
<dbReference type="Gene3D" id="2.40.100.10">
    <property type="entry name" value="Cyclophilin-like"/>
    <property type="match status" value="1"/>
</dbReference>
<dbReference type="GO" id="GO:0005634">
    <property type="term" value="C:nucleus"/>
    <property type="evidence" value="ECO:0007669"/>
    <property type="project" value="UniProtKB-ARBA"/>
</dbReference>
<dbReference type="Pfam" id="PF00400">
    <property type="entry name" value="WD40"/>
    <property type="match status" value="2"/>
</dbReference>
<comment type="catalytic activity">
    <reaction evidence="1">
        <text>[protein]-peptidylproline (omega=180) = [protein]-peptidylproline (omega=0)</text>
        <dbReference type="Rhea" id="RHEA:16237"/>
        <dbReference type="Rhea" id="RHEA-COMP:10747"/>
        <dbReference type="Rhea" id="RHEA-COMP:10748"/>
        <dbReference type="ChEBI" id="CHEBI:83833"/>
        <dbReference type="ChEBI" id="CHEBI:83834"/>
        <dbReference type="EC" id="5.2.1.8"/>
    </reaction>
</comment>
<dbReference type="FunFam" id="2.40.100.10:FF:000003">
    <property type="entry name" value="Peptidylprolyl isomerase domain and WD repeat-containing 1"/>
    <property type="match status" value="1"/>
</dbReference>
<sequence>MEKAENENTKAETHHRNGNDSSDSEDKEMVKRKRKKRNEDLHESSHKEDDPKKKHVLSDENFEIYYRNLPSSESYEKSYMHRDVITHIKFTKTNFLITASVDGAIKFWKKMERGIEFVKHFKAHIGMITSIASNYNGSLLASAGVDKDIKIFDILSFDMINMISLNYTPVWLEWNHGGKDLQHTIAVSDKNSSLIRIYDGKGSDATIAELKIHAKPVTLIQYNATFDVSISVDTSGIIEYWAGAKNDYLFPKCVKFESKLDTDLYEFFKRKTSVTSVSVSPNGIYFSTTSTDRKIRVFTFLTGKLFTEIDESLHQLTSLQQEEQQVSNMEFGRRMAIERELEKSGNLNFCNVIFDESGFFIIFCTMLGIHVYNIMTNNCKRIIGKSENFRPIQVALFQGKIKITQASSSFELEAAVNPTLQSVATDPVIYSTAYKKNRFYCFTHFEPLSIDGESDRDIFNERPTTEDVLAATEPTGTALTCESAIIHTTFGDIHIKLFNECSRTVENFYVHSKNGYYNGHIFHRVIKGFMIQTGDPTGTGSGGESIWGGEFEDEFKPNLKHDRPYTVSMANAGPNTNGSQFFITLVPTPWLDNKHTVFGRVVKGMEIVHNISTAKTNPKTDKPYDEISIINITLK</sequence>
<evidence type="ECO:0000256" key="6">
    <source>
        <dbReference type="ARBA" id="ARBA00023235"/>
    </source>
</evidence>
<feature type="domain" description="PPIase cyclophilin-type" evidence="9">
    <location>
        <begin position="480"/>
        <end position="634"/>
    </location>
</feature>
<evidence type="ECO:0000259" key="9">
    <source>
        <dbReference type="PROSITE" id="PS50072"/>
    </source>
</evidence>
<evidence type="ECO:0000313" key="11">
    <source>
        <dbReference type="Proteomes" id="UP000494040"/>
    </source>
</evidence>
<feature type="compositionally biased region" description="Basic and acidic residues" evidence="8">
    <location>
        <begin position="1"/>
        <end position="18"/>
    </location>
</feature>
<dbReference type="RefSeq" id="XP_014246234.1">
    <property type="nucleotide sequence ID" value="XM_014390748.2"/>
</dbReference>
<feature type="region of interest" description="Disordered" evidence="8">
    <location>
        <begin position="1"/>
        <end position="55"/>
    </location>
</feature>
<dbReference type="PANTHER" id="PTHR45625">
    <property type="entry name" value="PEPTIDYL-PROLYL CIS-TRANS ISOMERASE-RELATED"/>
    <property type="match status" value="1"/>
</dbReference>
<dbReference type="EnsemblMetazoa" id="XM_014390748.2">
    <property type="protein sequence ID" value="XP_014246234.1"/>
    <property type="gene ID" value="LOC106664763"/>
</dbReference>
<protein>
    <recommendedName>
        <fullName evidence="2">peptidylprolyl isomerase</fullName>
        <ecNumber evidence="2">5.2.1.8</ecNumber>
    </recommendedName>
</protein>
<dbReference type="Pfam" id="PF00160">
    <property type="entry name" value="Pro_isomerase"/>
    <property type="match status" value="1"/>
</dbReference>
<reference evidence="10" key="1">
    <citation type="submission" date="2022-01" db="UniProtKB">
        <authorList>
            <consortium name="EnsemblMetazoa"/>
        </authorList>
    </citation>
    <scope>IDENTIFICATION</scope>
</reference>
<dbReference type="SMART" id="SM00320">
    <property type="entry name" value="WD40"/>
    <property type="match status" value="4"/>
</dbReference>
<dbReference type="InterPro" id="IPR036322">
    <property type="entry name" value="WD40_repeat_dom_sf"/>
</dbReference>
<dbReference type="PROSITE" id="PS50072">
    <property type="entry name" value="CSA_PPIASE_2"/>
    <property type="match status" value="1"/>
</dbReference>
<accession>A0A8I6RH53</accession>
<keyword evidence="5" id="KW-0697">Rotamase</keyword>